<organism evidence="1">
    <name type="scientific">hydrocarbon metagenome</name>
    <dbReference type="NCBI Taxonomy" id="938273"/>
    <lineage>
        <taxon>unclassified sequences</taxon>
        <taxon>metagenomes</taxon>
        <taxon>ecological metagenomes</taxon>
    </lineage>
</organism>
<accession>A0A0W8F1J2</accession>
<reference evidence="1" key="1">
    <citation type="journal article" date="2015" name="Proc. Natl. Acad. Sci. U.S.A.">
        <title>Networks of energetic and metabolic interactions define dynamics in microbial communities.</title>
        <authorList>
            <person name="Embree M."/>
            <person name="Liu J.K."/>
            <person name="Al-Bassam M.M."/>
            <person name="Zengler K."/>
        </authorList>
    </citation>
    <scope>NUCLEOTIDE SEQUENCE</scope>
</reference>
<evidence type="ECO:0000313" key="1">
    <source>
        <dbReference type="EMBL" id="KUG14741.1"/>
    </source>
</evidence>
<gene>
    <name evidence="1" type="ORF">ASZ90_015615</name>
</gene>
<protein>
    <submittedName>
        <fullName evidence="1">Uncharacterized protein</fullName>
    </submittedName>
</protein>
<dbReference type="AlphaFoldDB" id="A0A0W8F1J2"/>
<dbReference type="EMBL" id="LNQE01001624">
    <property type="protein sequence ID" value="KUG14741.1"/>
    <property type="molecule type" value="Genomic_DNA"/>
</dbReference>
<sequence>MSRSTAYIPGTPSHQYLFRGYTPTVFRAGPLFERVSRYADAVEARRDSSDHLSGNRVSVHILLTQGFLVAILV</sequence>
<name>A0A0W8F1J2_9ZZZZ</name>
<proteinExistence type="predicted"/>
<comment type="caution">
    <text evidence="1">The sequence shown here is derived from an EMBL/GenBank/DDBJ whole genome shotgun (WGS) entry which is preliminary data.</text>
</comment>